<feature type="region of interest" description="Disordered" evidence="3">
    <location>
        <begin position="258"/>
        <end position="405"/>
    </location>
</feature>
<gene>
    <name evidence="4" type="ORF">BLNAU_9938</name>
</gene>
<feature type="compositionally biased region" description="Basic and acidic residues" evidence="3">
    <location>
        <begin position="396"/>
        <end position="405"/>
    </location>
</feature>
<evidence type="ECO:0000313" key="4">
    <source>
        <dbReference type="EMBL" id="KAK2955007.1"/>
    </source>
</evidence>
<evidence type="ECO:0000313" key="5">
    <source>
        <dbReference type="Proteomes" id="UP001281761"/>
    </source>
</evidence>
<organism evidence="4 5">
    <name type="scientific">Blattamonas nauphoetae</name>
    <dbReference type="NCBI Taxonomy" id="2049346"/>
    <lineage>
        <taxon>Eukaryota</taxon>
        <taxon>Metamonada</taxon>
        <taxon>Preaxostyla</taxon>
        <taxon>Oxymonadida</taxon>
        <taxon>Blattamonas</taxon>
    </lineage>
</organism>
<name>A0ABQ9XU48_9EUKA</name>
<dbReference type="SUPFAM" id="SSF52058">
    <property type="entry name" value="L domain-like"/>
    <property type="match status" value="1"/>
</dbReference>
<sequence>MFHSVLSSVPIDSDKALFTNNPLHPVTTPSAKIAKPSLHVLGLVNTGIDDDDLQHIVDTVDAPITTLFMKNNSLSTLDPVTRFPQLRVLDASFNKLTTISSNILQIGSLQALILTNNSISSLPRLAHPLINTIVLSHNSLTSVEIGDLPSLTKISVSHNKLSSLPDLSGCPKLCEIRANNNMISTLPDDSILSRLSLRINLIDLSNNVIPLSELDKFRHFKSLLNLGLRGNPLREDSEVSLKLISMLPRLHTLDYTKLSQEEKQKAREIAPEPTKPRRKNKPGKRERDFMKKKTETKEKDESENEDKIPTESQEQPIVKTKRTSSSNDKETEGKKKKKSTNKKENEEIQPHPAPQEDGGMSLADLLQTTKPKRKTNKKAKEEVIEEEKGEVEEEQSEKKEAKKTFRVEATLSLDSIGGWD</sequence>
<evidence type="ECO:0000256" key="3">
    <source>
        <dbReference type="SAM" id="MobiDB-lite"/>
    </source>
</evidence>
<dbReference type="PANTHER" id="PTHR15454:SF56">
    <property type="entry name" value="PROTEIN PHOSPHATASE 1 REGULATORY SUBUNIT 7-RELATED"/>
    <property type="match status" value="1"/>
</dbReference>
<accession>A0ABQ9XU48</accession>
<feature type="compositionally biased region" description="Acidic residues" evidence="3">
    <location>
        <begin position="383"/>
        <end position="395"/>
    </location>
</feature>
<reference evidence="4 5" key="1">
    <citation type="journal article" date="2022" name="bioRxiv">
        <title>Genomics of Preaxostyla Flagellates Illuminates Evolutionary Transitions and the Path Towards Mitochondrial Loss.</title>
        <authorList>
            <person name="Novak L.V.F."/>
            <person name="Treitli S.C."/>
            <person name="Pyrih J."/>
            <person name="Halakuc P."/>
            <person name="Pipaliya S.V."/>
            <person name="Vacek V."/>
            <person name="Brzon O."/>
            <person name="Soukal P."/>
            <person name="Eme L."/>
            <person name="Dacks J.B."/>
            <person name="Karnkowska A."/>
            <person name="Elias M."/>
            <person name="Hampl V."/>
        </authorList>
    </citation>
    <scope>NUCLEOTIDE SEQUENCE [LARGE SCALE GENOMIC DNA]</scope>
    <source>
        <strain evidence="4">NAU3</strain>
        <tissue evidence="4">Gut</tissue>
    </source>
</reference>
<protein>
    <submittedName>
        <fullName evidence="4">Uncharacterized protein</fullName>
    </submittedName>
</protein>
<dbReference type="InterPro" id="IPR032675">
    <property type="entry name" value="LRR_dom_sf"/>
</dbReference>
<dbReference type="PANTHER" id="PTHR15454">
    <property type="entry name" value="NISCHARIN RELATED"/>
    <property type="match status" value="1"/>
</dbReference>
<dbReference type="Gene3D" id="3.80.10.10">
    <property type="entry name" value="Ribonuclease Inhibitor"/>
    <property type="match status" value="2"/>
</dbReference>
<dbReference type="PROSITE" id="PS51450">
    <property type="entry name" value="LRR"/>
    <property type="match status" value="2"/>
</dbReference>
<proteinExistence type="predicted"/>
<dbReference type="SMART" id="SM00364">
    <property type="entry name" value="LRR_BAC"/>
    <property type="match status" value="4"/>
</dbReference>
<evidence type="ECO:0000256" key="1">
    <source>
        <dbReference type="ARBA" id="ARBA00022614"/>
    </source>
</evidence>
<dbReference type="InterPro" id="IPR001611">
    <property type="entry name" value="Leu-rich_rpt"/>
</dbReference>
<keyword evidence="5" id="KW-1185">Reference proteome</keyword>
<comment type="caution">
    <text evidence="4">The sequence shown here is derived from an EMBL/GenBank/DDBJ whole genome shotgun (WGS) entry which is preliminary data.</text>
</comment>
<dbReference type="InterPro" id="IPR003591">
    <property type="entry name" value="Leu-rich_rpt_typical-subtyp"/>
</dbReference>
<dbReference type="Proteomes" id="UP001281761">
    <property type="component" value="Unassembled WGS sequence"/>
</dbReference>
<dbReference type="SMART" id="SM00369">
    <property type="entry name" value="LRR_TYP"/>
    <property type="match status" value="3"/>
</dbReference>
<dbReference type="EMBL" id="JARBJD010000071">
    <property type="protein sequence ID" value="KAK2955007.1"/>
    <property type="molecule type" value="Genomic_DNA"/>
</dbReference>
<feature type="compositionally biased region" description="Basic and acidic residues" evidence="3">
    <location>
        <begin position="283"/>
        <end position="309"/>
    </location>
</feature>
<feature type="compositionally biased region" description="Basic and acidic residues" evidence="3">
    <location>
        <begin position="258"/>
        <end position="270"/>
    </location>
</feature>
<keyword evidence="2" id="KW-0677">Repeat</keyword>
<keyword evidence="1" id="KW-0433">Leucine-rich repeat</keyword>
<evidence type="ECO:0000256" key="2">
    <source>
        <dbReference type="ARBA" id="ARBA00022737"/>
    </source>
</evidence>